<name>A0ABQ0MBW7_MYCCL</name>
<feature type="transmembrane region" description="Helical" evidence="1">
    <location>
        <begin position="204"/>
        <end position="224"/>
    </location>
</feature>
<feature type="transmembrane region" description="Helical" evidence="1">
    <location>
        <begin position="105"/>
        <end position="129"/>
    </location>
</feature>
<evidence type="ECO:0008006" key="4">
    <source>
        <dbReference type="Google" id="ProtNLM"/>
    </source>
</evidence>
<keyword evidence="1" id="KW-1133">Transmembrane helix</keyword>
<dbReference type="Proteomes" id="UP000815677">
    <property type="component" value="Unassembled WGS sequence"/>
</dbReference>
<dbReference type="InterPro" id="IPR039765">
    <property type="entry name" value="Yip5/YIPF1/YIPF2"/>
</dbReference>
<evidence type="ECO:0000313" key="2">
    <source>
        <dbReference type="EMBL" id="GAT60782.1"/>
    </source>
</evidence>
<dbReference type="EMBL" id="DF849967">
    <property type="protein sequence ID" value="GAT60782.1"/>
    <property type="molecule type" value="Genomic_DNA"/>
</dbReference>
<feature type="transmembrane region" description="Helical" evidence="1">
    <location>
        <begin position="141"/>
        <end position="163"/>
    </location>
</feature>
<gene>
    <name evidence="2" type="ORF">MCHLO_16882</name>
</gene>
<dbReference type="PANTHER" id="PTHR12822">
    <property type="entry name" value="PROTEIN YIPF"/>
    <property type="match status" value="1"/>
</dbReference>
<feature type="transmembrane region" description="Helical" evidence="1">
    <location>
        <begin position="236"/>
        <end position="263"/>
    </location>
</feature>
<proteinExistence type="predicted"/>
<dbReference type="PANTHER" id="PTHR12822:SF2">
    <property type="entry name" value="PROTEIN YIPF"/>
    <property type="match status" value="1"/>
</dbReference>
<sequence>MAYVAVEADERLEEGPEGLQFKSFLGDANPQGAGSPGLGNADRGYLQDRQPPPGGYSVFSVEYYQTYFDVDTTTVLRRCYSTLMPWATSDYLSTHLNPADLYGPFWTLTTLIFTLFLSSSLAASVTAYLSDPNAAISYDFGLLSIAVPLVYSYGLALPTLLWVALRYLGVGEWSVVEAIALWGYSMFVWIPVSILAVLPFPSVRWGLVGIALGLSGFFLVRNVYPILATAEAKATRLLIIIIAALHLGLAIAFKVLFFSYYIIPPPSGDPIPNGPGTEIGTPVGDTTTSSAAAVETTVSAAAALRRMLFS</sequence>
<reference evidence="2" key="1">
    <citation type="submission" date="2014-09" db="EMBL/GenBank/DDBJ databases">
        <title>Genome sequence of the luminous mushroom Mycena chlorophos for searching fungal bioluminescence genes.</title>
        <authorList>
            <person name="Tanaka Y."/>
            <person name="Kasuga D."/>
            <person name="Oba Y."/>
            <person name="Hase S."/>
            <person name="Sato K."/>
            <person name="Oba Y."/>
            <person name="Sakakibara Y."/>
        </authorList>
    </citation>
    <scope>NUCLEOTIDE SEQUENCE</scope>
</reference>
<keyword evidence="3" id="KW-1185">Reference proteome</keyword>
<organism evidence="2 3">
    <name type="scientific">Mycena chlorophos</name>
    <name type="common">Agaric fungus</name>
    <name type="synonym">Agaricus chlorophos</name>
    <dbReference type="NCBI Taxonomy" id="658473"/>
    <lineage>
        <taxon>Eukaryota</taxon>
        <taxon>Fungi</taxon>
        <taxon>Dikarya</taxon>
        <taxon>Basidiomycota</taxon>
        <taxon>Agaricomycotina</taxon>
        <taxon>Agaricomycetes</taxon>
        <taxon>Agaricomycetidae</taxon>
        <taxon>Agaricales</taxon>
        <taxon>Marasmiineae</taxon>
        <taxon>Mycenaceae</taxon>
        <taxon>Mycena</taxon>
    </lineage>
</organism>
<evidence type="ECO:0000256" key="1">
    <source>
        <dbReference type="SAM" id="Phobius"/>
    </source>
</evidence>
<accession>A0ABQ0MBW7</accession>
<protein>
    <recommendedName>
        <fullName evidence="4">Protein YIP</fullName>
    </recommendedName>
</protein>
<keyword evidence="1" id="KW-0472">Membrane</keyword>
<evidence type="ECO:0000313" key="3">
    <source>
        <dbReference type="Proteomes" id="UP000815677"/>
    </source>
</evidence>
<feature type="transmembrane region" description="Helical" evidence="1">
    <location>
        <begin position="175"/>
        <end position="198"/>
    </location>
</feature>
<keyword evidence="1" id="KW-0812">Transmembrane</keyword>